<evidence type="ECO:0000313" key="4">
    <source>
        <dbReference type="Proteomes" id="UP000076738"/>
    </source>
</evidence>
<reference evidence="3 4" key="1">
    <citation type="journal article" date="2016" name="Mol. Biol. Evol.">
        <title>Comparative Genomics of Early-Diverging Mushroom-Forming Fungi Provides Insights into the Origins of Lignocellulose Decay Capabilities.</title>
        <authorList>
            <person name="Nagy L.G."/>
            <person name="Riley R."/>
            <person name="Tritt A."/>
            <person name="Adam C."/>
            <person name="Daum C."/>
            <person name="Floudas D."/>
            <person name="Sun H."/>
            <person name="Yadav J.S."/>
            <person name="Pangilinan J."/>
            <person name="Larsson K.H."/>
            <person name="Matsuura K."/>
            <person name="Barry K."/>
            <person name="Labutti K."/>
            <person name="Kuo R."/>
            <person name="Ohm R.A."/>
            <person name="Bhattacharya S.S."/>
            <person name="Shirouzu T."/>
            <person name="Yoshinaga Y."/>
            <person name="Martin F.M."/>
            <person name="Grigoriev I.V."/>
            <person name="Hibbett D.S."/>
        </authorList>
    </citation>
    <scope>NUCLEOTIDE SEQUENCE [LARGE SCALE GENOMIC DNA]</scope>
    <source>
        <strain evidence="3 4">TUFC12733</strain>
    </source>
</reference>
<dbReference type="Gene3D" id="4.10.240.10">
    <property type="entry name" value="Zn(2)-C6 fungal-type DNA-binding domain"/>
    <property type="match status" value="1"/>
</dbReference>
<protein>
    <recommendedName>
        <fullName evidence="2">Zn(2)-C6 fungal-type domain-containing protein</fullName>
    </recommendedName>
</protein>
<dbReference type="InterPro" id="IPR001138">
    <property type="entry name" value="Zn2Cys6_DnaBD"/>
</dbReference>
<feature type="region of interest" description="Disordered" evidence="1">
    <location>
        <begin position="53"/>
        <end position="119"/>
    </location>
</feature>
<dbReference type="PROSITE" id="PS00463">
    <property type="entry name" value="ZN2_CY6_FUNGAL_1"/>
    <property type="match status" value="1"/>
</dbReference>
<evidence type="ECO:0000313" key="3">
    <source>
        <dbReference type="EMBL" id="KZO90872.1"/>
    </source>
</evidence>
<dbReference type="CDD" id="cd00067">
    <property type="entry name" value="GAL4"/>
    <property type="match status" value="1"/>
</dbReference>
<dbReference type="InterPro" id="IPR036864">
    <property type="entry name" value="Zn2-C6_fun-type_DNA-bd_sf"/>
</dbReference>
<dbReference type="EMBL" id="KV417333">
    <property type="protein sequence ID" value="KZO90872.1"/>
    <property type="molecule type" value="Genomic_DNA"/>
</dbReference>
<keyword evidence="4" id="KW-1185">Reference proteome</keyword>
<dbReference type="Pfam" id="PF00172">
    <property type="entry name" value="Zn_clus"/>
    <property type="match status" value="1"/>
</dbReference>
<dbReference type="GO" id="GO:0000981">
    <property type="term" value="F:DNA-binding transcription factor activity, RNA polymerase II-specific"/>
    <property type="evidence" value="ECO:0007669"/>
    <property type="project" value="InterPro"/>
</dbReference>
<organism evidence="3 4">
    <name type="scientific">Calocera viscosa (strain TUFC12733)</name>
    <dbReference type="NCBI Taxonomy" id="1330018"/>
    <lineage>
        <taxon>Eukaryota</taxon>
        <taxon>Fungi</taxon>
        <taxon>Dikarya</taxon>
        <taxon>Basidiomycota</taxon>
        <taxon>Agaricomycotina</taxon>
        <taxon>Dacrymycetes</taxon>
        <taxon>Dacrymycetales</taxon>
        <taxon>Dacrymycetaceae</taxon>
        <taxon>Calocera</taxon>
    </lineage>
</organism>
<dbReference type="OrthoDB" id="2595934at2759"/>
<gene>
    <name evidence="3" type="ORF">CALVIDRAFT_374547</name>
</gene>
<evidence type="ECO:0000256" key="1">
    <source>
        <dbReference type="SAM" id="MobiDB-lite"/>
    </source>
</evidence>
<accession>A0A167GSZ3</accession>
<dbReference type="SUPFAM" id="SSF57701">
    <property type="entry name" value="Zn2/Cys6 DNA-binding domain"/>
    <property type="match status" value="1"/>
</dbReference>
<name>A0A167GSZ3_CALVF</name>
<dbReference type="GO" id="GO:0008270">
    <property type="term" value="F:zinc ion binding"/>
    <property type="evidence" value="ECO:0007669"/>
    <property type="project" value="InterPro"/>
</dbReference>
<feature type="compositionally biased region" description="Low complexity" evidence="1">
    <location>
        <begin position="75"/>
        <end position="85"/>
    </location>
</feature>
<dbReference type="Proteomes" id="UP000076738">
    <property type="component" value="Unassembled WGS sequence"/>
</dbReference>
<feature type="domain" description="Zn(2)-C6 fungal-type" evidence="2">
    <location>
        <begin position="22"/>
        <end position="55"/>
    </location>
</feature>
<sequence length="147" mass="15993">MNAGRSLLPTSMTRKVPHCSNACTSCRRLKTRCEPTVDESDRCATCQRRGIACTWPPDGRTSKHQKRKPSALPPSVSETSSSSSEQRIVETTGAVSGVSPKALHPAAGTNSRSPDADPAWQGVRNFVLNVNGSRVYYPSWVKRPKLV</sequence>
<dbReference type="PROSITE" id="PS50048">
    <property type="entry name" value="ZN2_CY6_FUNGAL_2"/>
    <property type="match status" value="1"/>
</dbReference>
<evidence type="ECO:0000259" key="2">
    <source>
        <dbReference type="PROSITE" id="PS50048"/>
    </source>
</evidence>
<dbReference type="AlphaFoldDB" id="A0A167GSZ3"/>
<proteinExistence type="predicted"/>